<organism evidence="1 2">
    <name type="scientific">Olea europaea subsp. europaea</name>
    <dbReference type="NCBI Taxonomy" id="158383"/>
    <lineage>
        <taxon>Eukaryota</taxon>
        <taxon>Viridiplantae</taxon>
        <taxon>Streptophyta</taxon>
        <taxon>Embryophyta</taxon>
        <taxon>Tracheophyta</taxon>
        <taxon>Spermatophyta</taxon>
        <taxon>Magnoliopsida</taxon>
        <taxon>eudicotyledons</taxon>
        <taxon>Gunneridae</taxon>
        <taxon>Pentapetalae</taxon>
        <taxon>asterids</taxon>
        <taxon>lamiids</taxon>
        <taxon>Lamiales</taxon>
        <taxon>Oleaceae</taxon>
        <taxon>Oleeae</taxon>
        <taxon>Olea</taxon>
    </lineage>
</organism>
<gene>
    <name evidence="1" type="ORF">OLEA9_A092775</name>
</gene>
<protein>
    <submittedName>
        <fullName evidence="1">Uncharacterized protein</fullName>
    </submittedName>
</protein>
<dbReference type="EMBL" id="CACTIH010005424">
    <property type="protein sequence ID" value="CAA2991292.1"/>
    <property type="molecule type" value="Genomic_DNA"/>
</dbReference>
<reference evidence="1 2" key="1">
    <citation type="submission" date="2019-12" db="EMBL/GenBank/DDBJ databases">
        <authorList>
            <person name="Alioto T."/>
            <person name="Alioto T."/>
            <person name="Gomez Garrido J."/>
        </authorList>
    </citation>
    <scope>NUCLEOTIDE SEQUENCE [LARGE SCALE GENOMIC DNA]</scope>
</reference>
<name>A0A8S0SFY0_OLEEU</name>
<evidence type="ECO:0000313" key="1">
    <source>
        <dbReference type="EMBL" id="CAA2991292.1"/>
    </source>
</evidence>
<dbReference type="Gramene" id="OE9A092775T1">
    <property type="protein sequence ID" value="OE9A092775C1"/>
    <property type="gene ID" value="OE9A092775"/>
</dbReference>
<accession>A0A8S0SFY0</accession>
<evidence type="ECO:0000313" key="2">
    <source>
        <dbReference type="Proteomes" id="UP000594638"/>
    </source>
</evidence>
<sequence>MDGDVSFREEYFAGIYRNHTYRRIVGNWQKYGMQLSDIVLAIAFKKGEFSGCRKDEHLELKNRSKPTKVEVVVVTAGTGGAAVDGAAMAVEDIVAVMKMRSRQQRTQMDRSNPTREEAVGVTAGTGGAAVAGGLMAVEDIVAAMRKTMSKMVVLEAVAMVVEVDKEAAVVEGADMSGAMVVVVDMVVAADMEEVANMVAVVDDMAAKEVVANAALMPKKLKPTKKLKPKQIPRSRVSTLH</sequence>
<dbReference type="AlphaFoldDB" id="A0A8S0SFY0"/>
<keyword evidence="2" id="KW-1185">Reference proteome</keyword>
<comment type="caution">
    <text evidence="1">The sequence shown here is derived from an EMBL/GenBank/DDBJ whole genome shotgun (WGS) entry which is preliminary data.</text>
</comment>
<proteinExistence type="predicted"/>
<dbReference type="Proteomes" id="UP000594638">
    <property type="component" value="Unassembled WGS sequence"/>
</dbReference>